<feature type="transmembrane region" description="Helical" evidence="1">
    <location>
        <begin position="136"/>
        <end position="164"/>
    </location>
</feature>
<accession>A0A4R9FLH5</accession>
<feature type="domain" description="Histidine kinase N-terminal 7TM region" evidence="2">
    <location>
        <begin position="50"/>
        <end position="266"/>
    </location>
</feature>
<keyword evidence="4" id="KW-1185">Reference proteome</keyword>
<gene>
    <name evidence="3" type="ORF">EHO59_14990</name>
</gene>
<keyword evidence="1" id="KW-0472">Membrane</keyword>
<feature type="transmembrane region" description="Helical" evidence="1">
    <location>
        <begin position="210"/>
        <end position="232"/>
    </location>
</feature>
<dbReference type="EMBL" id="RQEP01000019">
    <property type="protein sequence ID" value="TGJ99182.1"/>
    <property type="molecule type" value="Genomic_DNA"/>
</dbReference>
<sequence length="350" mass="40325">MKVLDYPLYLPFGICPETNFYYRFLANYEWGGNSDPIYIVLLSWSLALSLFVFLLLFSSALFFYYRSERNKLALAFALLTITIASWCLLVFLGGLPLPQGMRSFILDITLVPIIFLPLFNNYIIRNYTRPHDLIPIPMYFMVAHITAIIVFSALSVMGLVSPYYLDGDVVRYRGGLTYILLMLYIYVSTIWGLGRVVCNMVKGSYFVRLHSIYIFTGILLASIIAFTFLIALPSKEPSLSPLASFGMLAFLWFSWVPATKYRLFNVALTDFGQDFRNPRLSSIIITINRFLLNKMDPIAYKDICDQYEKLKLEEIERIQMSGLYDLIRKAGNPVKYIVTSSEKIVKTFFR</sequence>
<feature type="transmembrane region" description="Helical" evidence="1">
    <location>
        <begin position="176"/>
        <end position="198"/>
    </location>
</feature>
<proteinExistence type="predicted"/>
<comment type="caution">
    <text evidence="3">The sequence shown here is derived from an EMBL/GenBank/DDBJ whole genome shotgun (WGS) entry which is preliminary data.</text>
</comment>
<protein>
    <recommendedName>
        <fullName evidence="2">Histidine kinase N-terminal 7TM region domain-containing protein</fullName>
    </recommendedName>
</protein>
<feature type="transmembrane region" description="Helical" evidence="1">
    <location>
        <begin position="37"/>
        <end position="65"/>
    </location>
</feature>
<reference evidence="3" key="1">
    <citation type="journal article" date="2019" name="PLoS Negl. Trop. Dis.">
        <title>Revisiting the worldwide diversity of Leptospira species in the environment.</title>
        <authorList>
            <person name="Vincent A.T."/>
            <person name="Schiettekatte O."/>
            <person name="Bourhy P."/>
            <person name="Veyrier F.J."/>
            <person name="Picardeau M."/>
        </authorList>
    </citation>
    <scope>NUCLEOTIDE SEQUENCE [LARGE SCALE GENOMIC DNA]</scope>
    <source>
        <strain evidence="3">SSS9</strain>
    </source>
</reference>
<feature type="transmembrane region" description="Helical" evidence="1">
    <location>
        <begin position="72"/>
        <end position="92"/>
    </location>
</feature>
<dbReference type="OrthoDB" id="320429at2"/>
<dbReference type="Proteomes" id="UP000297453">
    <property type="component" value="Unassembled WGS sequence"/>
</dbReference>
<evidence type="ECO:0000259" key="2">
    <source>
        <dbReference type="Pfam" id="PF16927"/>
    </source>
</evidence>
<feature type="transmembrane region" description="Helical" evidence="1">
    <location>
        <begin position="104"/>
        <end position="124"/>
    </location>
</feature>
<name>A0A4R9FLH5_9LEPT</name>
<evidence type="ECO:0000313" key="4">
    <source>
        <dbReference type="Proteomes" id="UP000297453"/>
    </source>
</evidence>
<dbReference type="InterPro" id="IPR031621">
    <property type="entry name" value="HisKA_7TM"/>
</dbReference>
<dbReference type="Pfam" id="PF16927">
    <property type="entry name" value="HisKA_7TM"/>
    <property type="match status" value="1"/>
</dbReference>
<keyword evidence="1" id="KW-1133">Transmembrane helix</keyword>
<keyword evidence="1" id="KW-0812">Transmembrane</keyword>
<feature type="transmembrane region" description="Helical" evidence="1">
    <location>
        <begin position="238"/>
        <end position="256"/>
    </location>
</feature>
<dbReference type="AlphaFoldDB" id="A0A4R9FLH5"/>
<evidence type="ECO:0000313" key="3">
    <source>
        <dbReference type="EMBL" id="TGJ99182.1"/>
    </source>
</evidence>
<evidence type="ECO:0000256" key="1">
    <source>
        <dbReference type="SAM" id="Phobius"/>
    </source>
</evidence>
<organism evidence="3 4">
    <name type="scientific">Leptospira semungkisensis</name>
    <dbReference type="NCBI Taxonomy" id="2484985"/>
    <lineage>
        <taxon>Bacteria</taxon>
        <taxon>Pseudomonadati</taxon>
        <taxon>Spirochaetota</taxon>
        <taxon>Spirochaetia</taxon>
        <taxon>Leptospirales</taxon>
        <taxon>Leptospiraceae</taxon>
        <taxon>Leptospira</taxon>
    </lineage>
</organism>